<gene>
    <name evidence="2" type="ORF">RDI58_022637</name>
</gene>
<evidence type="ECO:0000313" key="3">
    <source>
        <dbReference type="Proteomes" id="UP001371456"/>
    </source>
</evidence>
<evidence type="ECO:0000313" key="2">
    <source>
        <dbReference type="EMBL" id="KAK6780453.1"/>
    </source>
</evidence>
<sequence>MMDDPERVVFDVSSDEEVGFVQNRGGDGGGGGGRGSDDYDWITELLGEGGDGRSKDDSDDVVVVGEVIVNPKQNLKLLTNADDDDDDCVVLEEDPDKPVEVENDRGDDSDELLVVSEKGQRVWHEKLRLKVGEQSNTNEVQWRVPGWITVAAPDGCSQMDSIEGEVLYLDNKFLSFIWVARGHFQQGSSEFVKIACRDYPHSRHLCAKFPFGSTPHERHCDQCHCYVCDTIAPCVYWGTGISSTAHCHATDKDKFWKAQRQNTRKSDKVLPLVTPYRGTSVSVPPPVANQAPGFIQRVPNYPSHNQMSRQAPIRPCSMSSSPGLPNSTRQQSTALRDKFHSHVVSQQLRNASINVNPGDRRHGVGHMGPQFFTPRTAFKRAGSSGQAFATDRSGYNSPNTCSGPQFGRTHSSAARWQVPSASRPVGSNKYIASSQHNAGILGSRAVPYQPPQQRPPGFVGVPANYAPMGPQIPAQPHAGIRGVNAVSSQHQLPRLPALVGAPANYAPMEPEILSQPSAGVVGANAVSFQPRLPRQPRFVGASTNYAPMESQIPSQPQVSVCANSVSLEAPTFLLPYVNSSPSQPHLSTLPSVLSEFESLVSCENSVSSQSQVGNMYNNPLSSEAQMFSQQYADGNSSNSLPQQSSVAFHPEGGNTSVNTTASQYLLASPTNAVTALGNSTTPVSQLSNQPDRGTSPNISVPCSGDLPCPATMENTFGSRCENTFSCQPELCRQHISSSFDSKNISQHGYQGENTLIPSFEDFDFDWETHVSQTNSLGNVYNPKPGETPEVSRHPQLMENITDLDIQYDDWLVSAPSDAPVSTGFNILSPEAPPIDSGFFADF</sequence>
<dbReference type="PANTHER" id="PTHR33443:SF36">
    <property type="entry name" value="RPM1 INTERACTING PROTEIN 13"/>
    <property type="match status" value="1"/>
</dbReference>
<feature type="compositionally biased region" description="Polar residues" evidence="1">
    <location>
        <begin position="631"/>
        <end position="646"/>
    </location>
</feature>
<evidence type="ECO:0000256" key="1">
    <source>
        <dbReference type="SAM" id="MobiDB-lite"/>
    </source>
</evidence>
<dbReference type="AlphaFoldDB" id="A0AAN8T2G3"/>
<feature type="compositionally biased region" description="Polar residues" evidence="1">
    <location>
        <begin position="317"/>
        <end position="334"/>
    </location>
</feature>
<dbReference type="Proteomes" id="UP001371456">
    <property type="component" value="Unassembled WGS sequence"/>
</dbReference>
<feature type="region of interest" description="Disordered" evidence="1">
    <location>
        <begin position="676"/>
        <end position="697"/>
    </location>
</feature>
<name>A0AAN8T2G3_SOLBU</name>
<feature type="region of interest" description="Disordered" evidence="1">
    <location>
        <begin position="15"/>
        <end position="39"/>
    </location>
</feature>
<feature type="region of interest" description="Disordered" evidence="1">
    <location>
        <begin position="631"/>
        <end position="654"/>
    </location>
</feature>
<dbReference type="PANTHER" id="PTHR33443">
    <property type="entry name" value="ZGC:112980"/>
    <property type="match status" value="1"/>
</dbReference>
<comment type="caution">
    <text evidence="2">The sequence shown here is derived from an EMBL/GenBank/DDBJ whole genome shotgun (WGS) entry which is preliminary data.</text>
</comment>
<reference evidence="2 3" key="1">
    <citation type="submission" date="2024-02" db="EMBL/GenBank/DDBJ databases">
        <title>de novo genome assembly of Solanum bulbocastanum strain 11H21.</title>
        <authorList>
            <person name="Hosaka A.J."/>
        </authorList>
    </citation>
    <scope>NUCLEOTIDE SEQUENCE [LARGE SCALE GENOMIC DNA]</scope>
    <source>
        <tissue evidence="2">Young leaves</tissue>
    </source>
</reference>
<accession>A0AAN8T2G3</accession>
<organism evidence="2 3">
    <name type="scientific">Solanum bulbocastanum</name>
    <name type="common">Wild potato</name>
    <dbReference type="NCBI Taxonomy" id="147425"/>
    <lineage>
        <taxon>Eukaryota</taxon>
        <taxon>Viridiplantae</taxon>
        <taxon>Streptophyta</taxon>
        <taxon>Embryophyta</taxon>
        <taxon>Tracheophyta</taxon>
        <taxon>Spermatophyta</taxon>
        <taxon>Magnoliopsida</taxon>
        <taxon>eudicotyledons</taxon>
        <taxon>Gunneridae</taxon>
        <taxon>Pentapetalae</taxon>
        <taxon>asterids</taxon>
        <taxon>lamiids</taxon>
        <taxon>Solanales</taxon>
        <taxon>Solanaceae</taxon>
        <taxon>Solanoideae</taxon>
        <taxon>Solaneae</taxon>
        <taxon>Solanum</taxon>
    </lineage>
</organism>
<keyword evidence="3" id="KW-1185">Reference proteome</keyword>
<proteinExistence type="predicted"/>
<feature type="region of interest" description="Disordered" evidence="1">
    <location>
        <begin position="303"/>
        <end position="334"/>
    </location>
</feature>
<protein>
    <submittedName>
        <fullName evidence="2">Uncharacterized protein</fullName>
    </submittedName>
</protein>
<dbReference type="InterPro" id="IPR053234">
    <property type="entry name" value="RPM1_Interactor"/>
</dbReference>
<dbReference type="EMBL" id="JBANQN010000009">
    <property type="protein sequence ID" value="KAK6780453.1"/>
    <property type="molecule type" value="Genomic_DNA"/>
</dbReference>
<feature type="compositionally biased region" description="Gly residues" evidence="1">
    <location>
        <begin position="25"/>
        <end position="34"/>
    </location>
</feature>